<name>A0A174Q8Y9_9FIRM</name>
<gene>
    <name evidence="1" type="ORF">ERS852551_01640</name>
</gene>
<evidence type="ECO:0000313" key="2">
    <source>
        <dbReference type="Proteomes" id="UP000095765"/>
    </source>
</evidence>
<organism evidence="1 2">
    <name type="scientific">Anaerotruncus colihominis</name>
    <dbReference type="NCBI Taxonomy" id="169435"/>
    <lineage>
        <taxon>Bacteria</taxon>
        <taxon>Bacillati</taxon>
        <taxon>Bacillota</taxon>
        <taxon>Clostridia</taxon>
        <taxon>Eubacteriales</taxon>
        <taxon>Oscillospiraceae</taxon>
        <taxon>Anaerotruncus</taxon>
    </lineage>
</organism>
<sequence>MSQQKQAPLPRQEFQEWLENAAVPVLVLQKGKHLGSVVKVPATPEIDYLFGCETFYGERISWSDRLEFCGLYDRQHQALHLLDDPLPNFVSGLTEEECQDSTAFGKRIAQEVDRYVEAAISNERSRLSVRELTSERNINSYRYYKGTEAGREAASLVFSGEKPDVQFHSEYYTSLTEDTLLSYLKSPEDYIKTTAEQYMRDNQEEFLAQFLKKDALLAEYQMLSQDSDAPVYRMRAITDALQKSGAKTVNVTVQKDGVELTFKTSAESLKGLKSQYSTWYIAPSDRLQFRHLFGAGSDYSAEDIIRIAYGRSTLYEAPSAPAEDIEMQGMSL</sequence>
<evidence type="ECO:0000313" key="1">
    <source>
        <dbReference type="EMBL" id="CUP69864.1"/>
    </source>
</evidence>
<dbReference type="RefSeq" id="WP_006874033.1">
    <property type="nucleotide sequence ID" value="NZ_CABIWA010000008.1"/>
</dbReference>
<dbReference type="OrthoDB" id="1855238at2"/>
<dbReference type="Proteomes" id="UP000095765">
    <property type="component" value="Unassembled WGS sequence"/>
</dbReference>
<dbReference type="AlphaFoldDB" id="A0A174Q8Y9"/>
<dbReference type="EMBL" id="CZBE01000010">
    <property type="protein sequence ID" value="CUP69864.1"/>
    <property type="molecule type" value="Genomic_DNA"/>
</dbReference>
<protein>
    <submittedName>
        <fullName evidence="1">Uncharacterized protein</fullName>
    </submittedName>
</protein>
<dbReference type="GeneID" id="72462761"/>
<accession>A0A174Q8Y9</accession>
<reference evidence="1 2" key="1">
    <citation type="submission" date="2015-09" db="EMBL/GenBank/DDBJ databases">
        <authorList>
            <consortium name="Pathogen Informatics"/>
        </authorList>
    </citation>
    <scope>NUCLEOTIDE SEQUENCE [LARGE SCALE GENOMIC DNA]</scope>
    <source>
        <strain evidence="1 2">2789STDY5834939</strain>
    </source>
</reference>
<proteinExistence type="predicted"/>